<proteinExistence type="predicted"/>
<dbReference type="KEGG" id="ccho:CCHOA_11730"/>
<accession>A0A3G6J9H2</accession>
<name>A0A3G6J9H2_9CORY</name>
<protein>
    <submittedName>
        <fullName evidence="1">Uncharacterized protein</fullName>
    </submittedName>
</protein>
<keyword evidence="2" id="KW-1185">Reference proteome</keyword>
<reference evidence="1 2" key="1">
    <citation type="submission" date="2018-11" db="EMBL/GenBank/DDBJ databases">
        <authorList>
            <person name="Kleinhagauer T."/>
            <person name="Glaeser S.P."/>
            <person name="Spergser J."/>
            <person name="Ruckert C."/>
            <person name="Kaempfer P."/>
            <person name="Busse H.-J."/>
        </authorList>
    </citation>
    <scope>NUCLEOTIDE SEQUENCE [LARGE SCALE GENOMIC DNA]</scope>
    <source>
        <strain evidence="1 2">200CH</strain>
    </source>
</reference>
<dbReference type="EMBL" id="CP033896">
    <property type="protein sequence ID" value="AZA14717.1"/>
    <property type="molecule type" value="Genomic_DNA"/>
</dbReference>
<evidence type="ECO:0000313" key="2">
    <source>
        <dbReference type="Proteomes" id="UP000269019"/>
    </source>
</evidence>
<evidence type="ECO:0000313" key="1">
    <source>
        <dbReference type="EMBL" id="AZA14717.1"/>
    </source>
</evidence>
<sequence length="60" mass="6805">MFSVLFIARMPVGKVSPRFPSKVTGHSYNRKMTHRLQALNRLPPQQHILQAAPALVVVLR</sequence>
<dbReference type="Proteomes" id="UP000269019">
    <property type="component" value="Chromosome"/>
</dbReference>
<dbReference type="AlphaFoldDB" id="A0A3G6J9H2"/>
<organism evidence="1 2">
    <name type="scientific">Corynebacterium choanae</name>
    <dbReference type="NCBI Taxonomy" id="1862358"/>
    <lineage>
        <taxon>Bacteria</taxon>
        <taxon>Bacillati</taxon>
        <taxon>Actinomycetota</taxon>
        <taxon>Actinomycetes</taxon>
        <taxon>Mycobacteriales</taxon>
        <taxon>Corynebacteriaceae</taxon>
        <taxon>Corynebacterium</taxon>
    </lineage>
</organism>
<gene>
    <name evidence="1" type="ORF">CCHOA_11730</name>
</gene>